<comment type="caution">
    <text evidence="1">The sequence shown here is derived from an EMBL/GenBank/DDBJ whole genome shotgun (WGS) entry which is preliminary data.</text>
</comment>
<feature type="non-terminal residue" evidence="1">
    <location>
        <position position="1"/>
    </location>
</feature>
<organism evidence="1 2">
    <name type="scientific">Toxoplasma gondii ARI</name>
    <dbReference type="NCBI Taxonomy" id="1074872"/>
    <lineage>
        <taxon>Eukaryota</taxon>
        <taxon>Sar</taxon>
        <taxon>Alveolata</taxon>
        <taxon>Apicomplexa</taxon>
        <taxon>Conoidasida</taxon>
        <taxon>Coccidia</taxon>
        <taxon>Eucoccidiorida</taxon>
        <taxon>Eimeriorina</taxon>
        <taxon>Sarcocystidae</taxon>
        <taxon>Toxoplasma</taxon>
    </lineage>
</organism>
<name>A0A139XRM8_TOXGO</name>
<gene>
    <name evidence="1" type="ORF">TGARI_207390C</name>
</gene>
<reference evidence="1 2" key="1">
    <citation type="journal article" date="2016" name="Nat. Commun.">
        <title>Local admixture of amplified and diversified secreted pathogenesis determinants shapes mosaic Toxoplasma gondii genomes.</title>
        <authorList>
            <person name="Lorenzi H."/>
            <person name="Khan A."/>
            <person name="Behnke M.S."/>
            <person name="Namasivayam S."/>
            <person name="Swapna L.S."/>
            <person name="Hadjithomas M."/>
            <person name="Karamycheva S."/>
            <person name="Pinney D."/>
            <person name="Brunk B.P."/>
            <person name="Ajioka J.W."/>
            <person name="Ajzenberg D."/>
            <person name="Boothroyd J.C."/>
            <person name="Boyle J.P."/>
            <person name="Darde M.L."/>
            <person name="Diaz-Miranda M.A."/>
            <person name="Dubey J.P."/>
            <person name="Fritz H.M."/>
            <person name="Gennari S.M."/>
            <person name="Gregory B.D."/>
            <person name="Kim K."/>
            <person name="Saeij J.P."/>
            <person name="Su C."/>
            <person name="White M.W."/>
            <person name="Zhu X.Q."/>
            <person name="Howe D.K."/>
            <person name="Rosenthal B.M."/>
            <person name="Grigg M.E."/>
            <person name="Parkinson J."/>
            <person name="Liu L."/>
            <person name="Kissinger J.C."/>
            <person name="Roos D.S."/>
            <person name="Sibley L.D."/>
        </authorList>
    </citation>
    <scope>NUCLEOTIDE SEQUENCE [LARGE SCALE GENOMIC DNA]</scope>
    <source>
        <strain evidence="1 2">ARI</strain>
    </source>
</reference>
<evidence type="ECO:0000313" key="2">
    <source>
        <dbReference type="Proteomes" id="UP000074247"/>
    </source>
</evidence>
<protein>
    <submittedName>
        <fullName evidence="1">Putative coatomer protein complex, gamma sub-unit</fullName>
    </submittedName>
</protein>
<proteinExistence type="predicted"/>
<dbReference type="VEuPathDB" id="ToxoDB:TGARI_207390C"/>
<dbReference type="EMBL" id="AGQS02005218">
    <property type="protein sequence ID" value="KYF41446.1"/>
    <property type="molecule type" value="Genomic_DNA"/>
</dbReference>
<dbReference type="AlphaFoldDB" id="A0A139XRM8"/>
<evidence type="ECO:0000313" key="1">
    <source>
        <dbReference type="EMBL" id="KYF41446.1"/>
    </source>
</evidence>
<sequence>CRISARRKETRLEYSQVSWRSRDDHASAIHVVITGDSVCSVPQGIRSNQHDVRDPDVQCVKSAGALPADRREERSRESIPLGPLCHPVFLVHLPGVILFYPFSSFLDHVESLDRNISVQNFLLVHRTLRNVNMCRRVGYDFPHL</sequence>
<accession>A0A139XRM8</accession>
<dbReference type="Proteomes" id="UP000074247">
    <property type="component" value="Unassembled WGS sequence"/>
</dbReference>